<reference evidence="1 2" key="1">
    <citation type="journal article" date="2014" name="PLoS ONE">
        <title>Global Analysis of Gene Expression Profiles in Physic Nut (Jatropha curcas L.) Seedlings Exposed to Salt Stress.</title>
        <authorList>
            <person name="Zhang L."/>
            <person name="Zhang C."/>
            <person name="Wu P."/>
            <person name="Chen Y."/>
            <person name="Li M."/>
            <person name="Jiang H."/>
            <person name="Wu G."/>
        </authorList>
    </citation>
    <scope>NUCLEOTIDE SEQUENCE [LARGE SCALE GENOMIC DNA]</scope>
    <source>
        <strain evidence="2">cv. GZQX0401</strain>
        <tissue evidence="1">Young leaves</tissue>
    </source>
</reference>
<dbReference type="Proteomes" id="UP000027138">
    <property type="component" value="Unassembled WGS sequence"/>
</dbReference>
<name>A0A067K9I9_JATCU</name>
<gene>
    <name evidence="1" type="ORF">JCGZ_19518</name>
</gene>
<proteinExistence type="predicted"/>
<dbReference type="AlphaFoldDB" id="A0A067K9I9"/>
<evidence type="ECO:0000313" key="1">
    <source>
        <dbReference type="EMBL" id="KDP28955.1"/>
    </source>
</evidence>
<dbReference type="EMBL" id="KK914778">
    <property type="protein sequence ID" value="KDP28955.1"/>
    <property type="molecule type" value="Genomic_DNA"/>
</dbReference>
<sequence length="74" mass="8687">MLDEGGNLLPLVFMKRPNRLRMPELIRLGKSLREFGTDILVNVWSERPQSPSVLRLVLWLVQVCLVRFLVQTWL</sequence>
<evidence type="ECO:0000313" key="2">
    <source>
        <dbReference type="Proteomes" id="UP000027138"/>
    </source>
</evidence>
<protein>
    <submittedName>
        <fullName evidence="1">Uncharacterized protein</fullName>
    </submittedName>
</protein>
<keyword evidence="2" id="KW-1185">Reference proteome</keyword>
<organism evidence="1 2">
    <name type="scientific">Jatropha curcas</name>
    <name type="common">Barbados nut</name>
    <dbReference type="NCBI Taxonomy" id="180498"/>
    <lineage>
        <taxon>Eukaryota</taxon>
        <taxon>Viridiplantae</taxon>
        <taxon>Streptophyta</taxon>
        <taxon>Embryophyta</taxon>
        <taxon>Tracheophyta</taxon>
        <taxon>Spermatophyta</taxon>
        <taxon>Magnoliopsida</taxon>
        <taxon>eudicotyledons</taxon>
        <taxon>Gunneridae</taxon>
        <taxon>Pentapetalae</taxon>
        <taxon>rosids</taxon>
        <taxon>fabids</taxon>
        <taxon>Malpighiales</taxon>
        <taxon>Euphorbiaceae</taxon>
        <taxon>Crotonoideae</taxon>
        <taxon>Jatropheae</taxon>
        <taxon>Jatropha</taxon>
    </lineage>
</organism>
<accession>A0A067K9I9</accession>